<reference evidence="7 8" key="1">
    <citation type="submission" date="2018-05" db="EMBL/GenBank/DDBJ databases">
        <title>Genome sequencing and assembly of the regulated plant pathogen Lachnellula willkommii and related sister species for the development of diagnostic species identification markers.</title>
        <authorList>
            <person name="Giroux E."/>
            <person name="Bilodeau G."/>
        </authorList>
    </citation>
    <scope>NUCLEOTIDE SEQUENCE [LARGE SCALE GENOMIC DNA]</scope>
    <source>
        <strain evidence="7 8">CBS 268.59</strain>
    </source>
</reference>
<keyword evidence="2" id="KW-0805">Transcription regulation</keyword>
<dbReference type="PANTHER" id="PTHR11064:SF9">
    <property type="entry name" value="NUCLEAR TRANSCRIPTION FACTOR Y SUBUNIT BETA"/>
    <property type="match status" value="1"/>
</dbReference>
<feature type="compositionally biased region" description="Polar residues" evidence="5">
    <location>
        <begin position="15"/>
        <end position="24"/>
    </location>
</feature>
<dbReference type="Pfam" id="PF00808">
    <property type="entry name" value="CBFD_NFYB_HMF"/>
    <property type="match status" value="1"/>
</dbReference>
<evidence type="ECO:0000256" key="2">
    <source>
        <dbReference type="ARBA" id="ARBA00023015"/>
    </source>
</evidence>
<protein>
    <submittedName>
        <fullName evidence="7">Nuclear transcription factor Y subunit beta</fullName>
    </submittedName>
</protein>
<gene>
    <name evidence="7" type="primary">NFYB</name>
    <name evidence="7" type="ORF">LSUE1_G002127</name>
</gene>
<evidence type="ECO:0000256" key="1">
    <source>
        <dbReference type="ARBA" id="ARBA00009053"/>
    </source>
</evidence>
<dbReference type="CDD" id="cd22907">
    <property type="entry name" value="HFD_NFYB"/>
    <property type="match status" value="1"/>
</dbReference>
<proteinExistence type="inferred from homology"/>
<feature type="compositionally biased region" description="Basic and acidic residues" evidence="5">
    <location>
        <begin position="1"/>
        <end position="11"/>
    </location>
</feature>
<feature type="domain" description="Transcription factor CBF/NF-Y/archaeal histone" evidence="6">
    <location>
        <begin position="123"/>
        <end position="190"/>
    </location>
</feature>
<evidence type="ECO:0000259" key="6">
    <source>
        <dbReference type="Pfam" id="PF00808"/>
    </source>
</evidence>
<dbReference type="GO" id="GO:0016602">
    <property type="term" value="C:CCAAT-binding factor complex"/>
    <property type="evidence" value="ECO:0007669"/>
    <property type="project" value="InterPro"/>
</dbReference>
<dbReference type="EMBL" id="QGMK01000573">
    <property type="protein sequence ID" value="TVY80975.1"/>
    <property type="molecule type" value="Genomic_DNA"/>
</dbReference>
<dbReference type="PRINTS" id="PR00615">
    <property type="entry name" value="CCAATSUBUNTA"/>
</dbReference>
<dbReference type="GO" id="GO:0001228">
    <property type="term" value="F:DNA-binding transcription activator activity, RNA polymerase II-specific"/>
    <property type="evidence" value="ECO:0007669"/>
    <property type="project" value="InterPro"/>
</dbReference>
<evidence type="ECO:0000256" key="3">
    <source>
        <dbReference type="ARBA" id="ARBA00023125"/>
    </source>
</evidence>
<dbReference type="SUPFAM" id="SSF47113">
    <property type="entry name" value="Histone-fold"/>
    <property type="match status" value="1"/>
</dbReference>
<evidence type="ECO:0000313" key="7">
    <source>
        <dbReference type="EMBL" id="TVY80975.1"/>
    </source>
</evidence>
<dbReference type="Gene3D" id="1.10.20.10">
    <property type="entry name" value="Histone, subunit A"/>
    <property type="match status" value="1"/>
</dbReference>
<organism evidence="7 8">
    <name type="scientific">Lachnellula suecica</name>
    <dbReference type="NCBI Taxonomy" id="602035"/>
    <lineage>
        <taxon>Eukaryota</taxon>
        <taxon>Fungi</taxon>
        <taxon>Dikarya</taxon>
        <taxon>Ascomycota</taxon>
        <taxon>Pezizomycotina</taxon>
        <taxon>Leotiomycetes</taxon>
        <taxon>Helotiales</taxon>
        <taxon>Lachnaceae</taxon>
        <taxon>Lachnellula</taxon>
    </lineage>
</organism>
<feature type="region of interest" description="Disordered" evidence="5">
    <location>
        <begin position="1"/>
        <end position="33"/>
    </location>
</feature>
<accession>A0A8T9C5K5</accession>
<dbReference type="GO" id="GO:0046982">
    <property type="term" value="F:protein heterodimerization activity"/>
    <property type="evidence" value="ECO:0007669"/>
    <property type="project" value="InterPro"/>
</dbReference>
<feature type="region of interest" description="Disordered" evidence="5">
    <location>
        <begin position="214"/>
        <end position="292"/>
    </location>
</feature>
<keyword evidence="8" id="KW-1185">Reference proteome</keyword>
<feature type="compositionally biased region" description="Gly residues" evidence="5">
    <location>
        <begin position="271"/>
        <end position="292"/>
    </location>
</feature>
<feature type="compositionally biased region" description="Low complexity" evidence="5">
    <location>
        <begin position="90"/>
        <end position="107"/>
    </location>
</feature>
<dbReference type="GO" id="GO:0000978">
    <property type="term" value="F:RNA polymerase II cis-regulatory region sequence-specific DNA binding"/>
    <property type="evidence" value="ECO:0007669"/>
    <property type="project" value="TreeGrafter"/>
</dbReference>
<dbReference type="InterPro" id="IPR009072">
    <property type="entry name" value="Histone-fold"/>
</dbReference>
<sequence length="292" mass="30741">MSEPSPPKESDVGQELTNVGSPNEENMENIPGKSLSDLSAKKIFSAFTGRVWHRFSLCTYNLPGVLQLSQSLSSERKRSSSCCATPVTHSTMSHASSSSSPEAPRASKAGKHEYSDANIRNFAPVARIMKTALPENAKIAKEAKECMQECVSEFISFITSEVADCPIKASEKCHQEKRKTVNGEDILFAMTSLGFENYAEALKIYLSKYRETQSTRGENRPGSQGYGSAAPGAAGGAPNATASTTFPGGAEGTNNILGGQAAEGGEHDAGFHGGIYGGQSSGHNGATGGDGY</sequence>
<dbReference type="InterPro" id="IPR027113">
    <property type="entry name" value="Transc_fact_NFYB/HAP3"/>
</dbReference>
<dbReference type="Proteomes" id="UP000469558">
    <property type="component" value="Unassembled WGS sequence"/>
</dbReference>
<name>A0A8T9C5K5_9HELO</name>
<dbReference type="PANTHER" id="PTHR11064">
    <property type="entry name" value="CCAAT-BINDING TRANSCRIPTION FACTOR-RELATED"/>
    <property type="match status" value="1"/>
</dbReference>
<dbReference type="InterPro" id="IPR003958">
    <property type="entry name" value="CBFA_NFYB_domain"/>
</dbReference>
<feature type="compositionally biased region" description="Low complexity" evidence="5">
    <location>
        <begin position="221"/>
        <end position="245"/>
    </location>
</feature>
<keyword evidence="3" id="KW-0238">DNA-binding</keyword>
<dbReference type="AlphaFoldDB" id="A0A8T9C5K5"/>
<evidence type="ECO:0000313" key="8">
    <source>
        <dbReference type="Proteomes" id="UP000469558"/>
    </source>
</evidence>
<dbReference type="OrthoDB" id="386949at2759"/>
<keyword evidence="4" id="KW-0804">Transcription</keyword>
<evidence type="ECO:0000256" key="5">
    <source>
        <dbReference type="SAM" id="MobiDB-lite"/>
    </source>
</evidence>
<comment type="caution">
    <text evidence="7">The sequence shown here is derived from an EMBL/GenBank/DDBJ whole genome shotgun (WGS) entry which is preliminary data.</text>
</comment>
<feature type="region of interest" description="Disordered" evidence="5">
    <location>
        <begin position="83"/>
        <end position="112"/>
    </location>
</feature>
<evidence type="ECO:0000256" key="4">
    <source>
        <dbReference type="ARBA" id="ARBA00023163"/>
    </source>
</evidence>
<comment type="similarity">
    <text evidence="1">Belongs to the NFYB/HAP3 subunit family.</text>
</comment>